<gene>
    <name evidence="7" type="ORF">HERILL_LOCUS12582</name>
</gene>
<evidence type="ECO:0000259" key="6">
    <source>
        <dbReference type="SMART" id="SM00198"/>
    </source>
</evidence>
<reference evidence="7 8" key="1">
    <citation type="submission" date="2020-11" db="EMBL/GenBank/DDBJ databases">
        <authorList>
            <person name="Wallbank WR R."/>
            <person name="Pardo Diaz C."/>
            <person name="Kozak K."/>
            <person name="Martin S."/>
            <person name="Jiggins C."/>
            <person name="Moest M."/>
            <person name="Warren A I."/>
            <person name="Generalovic N T."/>
            <person name="Byers J.R.P. K."/>
            <person name="Montejo-Kovacevich G."/>
            <person name="Yen C E."/>
        </authorList>
    </citation>
    <scope>NUCLEOTIDE SEQUENCE [LARGE SCALE GENOMIC DNA]</scope>
</reference>
<feature type="signal peptide" evidence="5">
    <location>
        <begin position="1"/>
        <end position="21"/>
    </location>
</feature>
<dbReference type="SUPFAM" id="SSF55797">
    <property type="entry name" value="PR-1-like"/>
    <property type="match status" value="1"/>
</dbReference>
<accession>A0A7R8V013</accession>
<feature type="domain" description="SCP" evidence="6">
    <location>
        <begin position="41"/>
        <end position="192"/>
    </location>
</feature>
<dbReference type="EMBL" id="LR899013">
    <property type="protein sequence ID" value="CAD7090073.1"/>
    <property type="molecule type" value="Genomic_DNA"/>
</dbReference>
<evidence type="ECO:0000256" key="4">
    <source>
        <dbReference type="ARBA" id="ARBA00022729"/>
    </source>
</evidence>
<evidence type="ECO:0000313" key="7">
    <source>
        <dbReference type="EMBL" id="CAD7090073.1"/>
    </source>
</evidence>
<dbReference type="GO" id="GO:0005576">
    <property type="term" value="C:extracellular region"/>
    <property type="evidence" value="ECO:0007669"/>
    <property type="project" value="UniProtKB-SubCell"/>
</dbReference>
<dbReference type="AlphaFoldDB" id="A0A7R8V013"/>
<dbReference type="Proteomes" id="UP000594454">
    <property type="component" value="Chromosome 5"/>
</dbReference>
<dbReference type="Gene3D" id="3.40.33.10">
    <property type="entry name" value="CAP"/>
    <property type="match status" value="1"/>
</dbReference>
<dbReference type="PIRSF" id="PIRSF038921">
    <property type="entry name" value="P14a"/>
    <property type="match status" value="1"/>
</dbReference>
<dbReference type="PANTHER" id="PTHR10334">
    <property type="entry name" value="CYSTEINE-RICH SECRETORY PROTEIN-RELATED"/>
    <property type="match status" value="1"/>
</dbReference>
<dbReference type="SMART" id="SM00198">
    <property type="entry name" value="SCP"/>
    <property type="match status" value="1"/>
</dbReference>
<evidence type="ECO:0000256" key="3">
    <source>
        <dbReference type="ARBA" id="ARBA00022525"/>
    </source>
</evidence>
<protein>
    <recommendedName>
        <fullName evidence="6">SCP domain-containing protein</fullName>
    </recommendedName>
</protein>
<organism evidence="7 8">
    <name type="scientific">Hermetia illucens</name>
    <name type="common">Black soldier fly</name>
    <dbReference type="NCBI Taxonomy" id="343691"/>
    <lineage>
        <taxon>Eukaryota</taxon>
        <taxon>Metazoa</taxon>
        <taxon>Ecdysozoa</taxon>
        <taxon>Arthropoda</taxon>
        <taxon>Hexapoda</taxon>
        <taxon>Insecta</taxon>
        <taxon>Pterygota</taxon>
        <taxon>Neoptera</taxon>
        <taxon>Endopterygota</taxon>
        <taxon>Diptera</taxon>
        <taxon>Brachycera</taxon>
        <taxon>Stratiomyomorpha</taxon>
        <taxon>Stratiomyidae</taxon>
        <taxon>Hermetiinae</taxon>
        <taxon>Hermetia</taxon>
    </lineage>
</organism>
<evidence type="ECO:0000256" key="5">
    <source>
        <dbReference type="SAM" id="SignalP"/>
    </source>
</evidence>
<dbReference type="OrthoDB" id="414826at2759"/>
<dbReference type="PRINTS" id="PR00838">
    <property type="entry name" value="V5ALLERGEN"/>
</dbReference>
<dbReference type="InterPro" id="IPR035940">
    <property type="entry name" value="CAP_sf"/>
</dbReference>
<dbReference type="InterPro" id="IPR002413">
    <property type="entry name" value="V5_allergen-like"/>
</dbReference>
<dbReference type="InParanoid" id="A0A7R8V013"/>
<evidence type="ECO:0000313" key="8">
    <source>
        <dbReference type="Proteomes" id="UP000594454"/>
    </source>
</evidence>
<comment type="similarity">
    <text evidence="2">Belongs to the CRISP family.</text>
</comment>
<dbReference type="Pfam" id="PF00188">
    <property type="entry name" value="CAP"/>
    <property type="match status" value="1"/>
</dbReference>
<dbReference type="InterPro" id="IPR014044">
    <property type="entry name" value="CAP_dom"/>
</dbReference>
<comment type="subcellular location">
    <subcellularLocation>
        <location evidence="1">Secreted</location>
    </subcellularLocation>
</comment>
<evidence type="ECO:0000256" key="2">
    <source>
        <dbReference type="ARBA" id="ARBA00009923"/>
    </source>
</evidence>
<proteinExistence type="inferred from homology"/>
<feature type="chain" id="PRO_5030834619" description="SCP domain-containing protein" evidence="5">
    <location>
        <begin position="22"/>
        <end position="230"/>
    </location>
</feature>
<evidence type="ECO:0000256" key="1">
    <source>
        <dbReference type="ARBA" id="ARBA00004613"/>
    </source>
</evidence>
<name>A0A7R8V013_HERIL</name>
<keyword evidence="3" id="KW-0964">Secreted</keyword>
<dbReference type="InterPro" id="IPR034763">
    <property type="entry name" value="P14a_insect"/>
</dbReference>
<keyword evidence="4 5" id="KW-0732">Signal</keyword>
<dbReference type="InterPro" id="IPR001283">
    <property type="entry name" value="CRISP-related"/>
</dbReference>
<sequence length="230" mass="25986">MKFLLIFAIILSSTCVHLSLGWTVDYCSPSLCKGLPHIACGHPGDYHRNKVAGGRLPGFSPAVRMATMVWDEELAYLASLNALRCDFEHDECRNTDSYRNSGQSLAWRWDPMESVPQPKDALTWAIDYWFGEHVDSNMQQIDRYYVGHGTEHFTVMVAESNERVGCAGLWLNDGDGMTSYIVCNYATTNILDRPIYRQGAAGSECRHGRNRRFSNLCAVGENYNVSSNRW</sequence>
<keyword evidence="8" id="KW-1185">Reference proteome</keyword>
<dbReference type="CDD" id="cd05380">
    <property type="entry name" value="CAP_euk"/>
    <property type="match status" value="1"/>
</dbReference>